<gene>
    <name evidence="2" type="ORF">GCM10023195_82690</name>
</gene>
<reference evidence="3" key="1">
    <citation type="journal article" date="2019" name="Int. J. Syst. Evol. Microbiol.">
        <title>The Global Catalogue of Microorganisms (GCM) 10K type strain sequencing project: providing services to taxonomists for standard genome sequencing and annotation.</title>
        <authorList>
            <consortium name="The Broad Institute Genomics Platform"/>
            <consortium name="The Broad Institute Genome Sequencing Center for Infectious Disease"/>
            <person name="Wu L."/>
            <person name="Ma J."/>
        </authorList>
    </citation>
    <scope>NUCLEOTIDE SEQUENCE [LARGE SCALE GENOMIC DNA]</scope>
    <source>
        <strain evidence="3">JCM 17938</strain>
    </source>
</reference>
<accession>A0ABP8TWS5</accession>
<protein>
    <recommendedName>
        <fullName evidence="4">DUF5666 domain-containing protein</fullName>
    </recommendedName>
</protein>
<name>A0ABP8TWS5_9ACTN</name>
<evidence type="ECO:0000313" key="3">
    <source>
        <dbReference type="Proteomes" id="UP001500212"/>
    </source>
</evidence>
<proteinExistence type="predicted"/>
<evidence type="ECO:0000313" key="2">
    <source>
        <dbReference type="EMBL" id="GAA4618402.1"/>
    </source>
</evidence>
<keyword evidence="3" id="KW-1185">Reference proteome</keyword>
<evidence type="ECO:0008006" key="4">
    <source>
        <dbReference type="Google" id="ProtNLM"/>
    </source>
</evidence>
<sequence>MLPSRDLMHRRRRLRAAVFSDAPRYPEENDSWPRRAIEGVIVDASPHVLTLALADGTQVRLPMSATVSIWYDGRAELAALRPGRHAVVRPAEAGGLAAEHIWVDITRVTGVITRRVGDVFEVDAGPHRGRQAVTVPAQALRRVQVRHPRLEPGALLDVIGVRRGGEVLGLRPAQTSPQPAPHAIEPTSRRSVGSVRVLRGTATWFDHPDGARGAAYPALDPYGDGGGCGTGPATRLPYLSLGSVLRVRNECTGQEAHVPVIECGCLAARFCDRCVRCGTSPRGRVVELSRSAFVDLGGDLDVGCFNVTVRVDRP</sequence>
<dbReference type="EMBL" id="BAABHJ010000040">
    <property type="protein sequence ID" value="GAA4618402.1"/>
    <property type="molecule type" value="Genomic_DNA"/>
</dbReference>
<evidence type="ECO:0000256" key="1">
    <source>
        <dbReference type="SAM" id="MobiDB-lite"/>
    </source>
</evidence>
<organism evidence="2 3">
    <name type="scientific">Actinoallomurus liliacearum</name>
    <dbReference type="NCBI Taxonomy" id="1080073"/>
    <lineage>
        <taxon>Bacteria</taxon>
        <taxon>Bacillati</taxon>
        <taxon>Actinomycetota</taxon>
        <taxon>Actinomycetes</taxon>
        <taxon>Streptosporangiales</taxon>
        <taxon>Thermomonosporaceae</taxon>
        <taxon>Actinoallomurus</taxon>
    </lineage>
</organism>
<feature type="region of interest" description="Disordered" evidence="1">
    <location>
        <begin position="170"/>
        <end position="191"/>
    </location>
</feature>
<dbReference type="Proteomes" id="UP001500212">
    <property type="component" value="Unassembled WGS sequence"/>
</dbReference>
<comment type="caution">
    <text evidence="2">The sequence shown here is derived from an EMBL/GenBank/DDBJ whole genome shotgun (WGS) entry which is preliminary data.</text>
</comment>